<gene>
    <name evidence="2" type="ORF">NUM_27550</name>
</gene>
<comment type="caution">
    <text evidence="2">The sequence shown here is derived from an EMBL/GenBank/DDBJ whole genome shotgun (WGS) entry which is preliminary data.</text>
</comment>
<organism evidence="2 3">
    <name type="scientific">Actinocatenispora comari</name>
    <dbReference type="NCBI Taxonomy" id="2807577"/>
    <lineage>
        <taxon>Bacteria</taxon>
        <taxon>Bacillati</taxon>
        <taxon>Actinomycetota</taxon>
        <taxon>Actinomycetes</taxon>
        <taxon>Micromonosporales</taxon>
        <taxon>Micromonosporaceae</taxon>
        <taxon>Actinocatenispora</taxon>
    </lineage>
</organism>
<sequence>MRQHVTSVMVGVAMALVGLVLWLTTEGVETPVVTLSKVGLVLLVLGGLEVVVSGLALASRSTRHGDGRR</sequence>
<protein>
    <submittedName>
        <fullName evidence="2">Uncharacterized protein</fullName>
    </submittedName>
</protein>
<name>A0A8J4EKL1_9ACTN</name>
<keyword evidence="3" id="KW-1185">Reference proteome</keyword>
<accession>A0A8J4EKL1</accession>
<keyword evidence="1" id="KW-0472">Membrane</keyword>
<dbReference type="Proteomes" id="UP000614996">
    <property type="component" value="Unassembled WGS sequence"/>
</dbReference>
<keyword evidence="1" id="KW-0812">Transmembrane</keyword>
<keyword evidence="1" id="KW-1133">Transmembrane helix</keyword>
<proteinExistence type="predicted"/>
<dbReference type="Pfam" id="PF18969">
    <property type="entry name" value="DUF5708"/>
    <property type="match status" value="1"/>
</dbReference>
<dbReference type="EMBL" id="BOPO01000047">
    <property type="protein sequence ID" value="GIL27501.1"/>
    <property type="molecule type" value="Genomic_DNA"/>
</dbReference>
<feature type="transmembrane region" description="Helical" evidence="1">
    <location>
        <begin position="37"/>
        <end position="59"/>
    </location>
</feature>
<dbReference type="RefSeq" id="WP_207125251.1">
    <property type="nucleotide sequence ID" value="NZ_BOPO01000047.1"/>
</dbReference>
<dbReference type="InterPro" id="IPR043762">
    <property type="entry name" value="DUF5708"/>
</dbReference>
<evidence type="ECO:0000313" key="2">
    <source>
        <dbReference type="EMBL" id="GIL27501.1"/>
    </source>
</evidence>
<evidence type="ECO:0000313" key="3">
    <source>
        <dbReference type="Proteomes" id="UP000614996"/>
    </source>
</evidence>
<evidence type="ECO:0000256" key="1">
    <source>
        <dbReference type="SAM" id="Phobius"/>
    </source>
</evidence>
<dbReference type="AlphaFoldDB" id="A0A8J4EKL1"/>
<reference evidence="3" key="1">
    <citation type="journal article" date="2021" name="Int. J. Syst. Evol. Microbiol.">
        <title>Actinocatenispora comari sp. nov., an endophytic actinomycete isolated from aerial parts of Comarum salesowianum.</title>
        <authorList>
            <person name="Oyunbileg N."/>
            <person name="Iizaka Y."/>
            <person name="Hamada M."/>
            <person name="Davaapurev B.O."/>
            <person name="Fukumoto A."/>
            <person name="Tsetseg B."/>
            <person name="Kato F."/>
            <person name="Tamura T."/>
            <person name="Batkhuu J."/>
            <person name="Anzai Y."/>
        </authorList>
    </citation>
    <scope>NUCLEOTIDE SEQUENCE [LARGE SCALE GENOMIC DNA]</scope>
    <source>
        <strain evidence="3">NUM-2625</strain>
    </source>
</reference>
<feature type="transmembrane region" description="Helical" evidence="1">
    <location>
        <begin position="7"/>
        <end position="25"/>
    </location>
</feature>